<evidence type="ECO:0000256" key="1">
    <source>
        <dbReference type="SAM" id="MobiDB-lite"/>
    </source>
</evidence>
<dbReference type="SUPFAM" id="SSF52047">
    <property type="entry name" value="RNI-like"/>
    <property type="match status" value="1"/>
</dbReference>
<dbReference type="InterPro" id="IPR032675">
    <property type="entry name" value="LRR_dom_sf"/>
</dbReference>
<dbReference type="EMBL" id="MU004240">
    <property type="protein sequence ID" value="KAF2665678.1"/>
    <property type="molecule type" value="Genomic_DNA"/>
</dbReference>
<sequence length="678" mass="74825">MIALQQQADMAGDFGRYPSSYIAQPKSANSCRDSVISVSTTGSTRSVRSKASYGSLSSRTSYATIASEHEPAKKYRFDTAPKLVKTPWEADRSKRAFARQWQESGAVPRPSTGKSSNGLPQLPARIFKRLPIEVYQCIITQLAEMYMRSDGGACLTCYLADLNSLSLTSKSWRVVAQRALYQKLWIPVDDPVHQQNKSPIFLRMKQLRRSLRNKPDLAKLVREIHTPGLQSINLFLDAADRSTTVATLASLVMCCPNLEEFAGLYLSFDHEYDRLTHALSTRVYLKTHTWIMKGIEESYDASGELVTNARPVEYDGSIDNGDVFLNTHLRWQYLETLLLFGQDTGNLDYRAFVGTFRMLTSLKHLLVSGFDKKQFNDRTLAALPWNLQSLRLQDVSGVTERGLSRLASSRSLESMRNLSLINIEITSAKLIANILSVACRLQRFTLVQSVAPTLPGTTVDAPIYSSKSLAFLHWDISPFSQPSLAHLAHSIRERAFPSLRAICAPCDDGTLQILCRPRSSIARPSDSEAASALSLRSSLAGARLAAQERLEAARLMPLMRVIVTDERGVIQHKYTIKNFVGRVTSSIEYVLDGQLAQGPDDAGVLEVEALVGRAETSGGSGRDGGKAVIGRLGSCSGPPQGTATPIPGYLENTRNSLKSGKTHRAREKIADLGWKAFF</sequence>
<reference evidence="2" key="1">
    <citation type="journal article" date="2020" name="Stud. Mycol.">
        <title>101 Dothideomycetes genomes: a test case for predicting lifestyles and emergence of pathogens.</title>
        <authorList>
            <person name="Haridas S."/>
            <person name="Albert R."/>
            <person name="Binder M."/>
            <person name="Bloem J."/>
            <person name="Labutti K."/>
            <person name="Salamov A."/>
            <person name="Andreopoulos B."/>
            <person name="Baker S."/>
            <person name="Barry K."/>
            <person name="Bills G."/>
            <person name="Bluhm B."/>
            <person name="Cannon C."/>
            <person name="Castanera R."/>
            <person name="Culley D."/>
            <person name="Daum C."/>
            <person name="Ezra D."/>
            <person name="Gonzalez J."/>
            <person name="Henrissat B."/>
            <person name="Kuo A."/>
            <person name="Liang C."/>
            <person name="Lipzen A."/>
            <person name="Lutzoni F."/>
            <person name="Magnuson J."/>
            <person name="Mondo S."/>
            <person name="Nolan M."/>
            <person name="Ohm R."/>
            <person name="Pangilinan J."/>
            <person name="Park H.-J."/>
            <person name="Ramirez L."/>
            <person name="Alfaro M."/>
            <person name="Sun H."/>
            <person name="Tritt A."/>
            <person name="Yoshinaga Y."/>
            <person name="Zwiers L.-H."/>
            <person name="Turgeon B."/>
            <person name="Goodwin S."/>
            <person name="Spatafora J."/>
            <person name="Crous P."/>
            <person name="Grigoriev I."/>
        </authorList>
    </citation>
    <scope>NUCLEOTIDE SEQUENCE</scope>
    <source>
        <strain evidence="2">CBS 115976</strain>
    </source>
</reference>
<evidence type="ECO:0008006" key="4">
    <source>
        <dbReference type="Google" id="ProtNLM"/>
    </source>
</evidence>
<dbReference type="Proteomes" id="UP000799302">
    <property type="component" value="Unassembled WGS sequence"/>
</dbReference>
<evidence type="ECO:0000313" key="2">
    <source>
        <dbReference type="EMBL" id="KAF2665678.1"/>
    </source>
</evidence>
<dbReference type="AlphaFoldDB" id="A0A6A6U3H2"/>
<name>A0A6A6U3H2_9PEZI</name>
<evidence type="ECO:0000313" key="3">
    <source>
        <dbReference type="Proteomes" id="UP000799302"/>
    </source>
</evidence>
<feature type="region of interest" description="Disordered" evidence="1">
    <location>
        <begin position="615"/>
        <end position="647"/>
    </location>
</feature>
<keyword evidence="3" id="KW-1185">Reference proteome</keyword>
<organism evidence="2 3">
    <name type="scientific">Microthyrium microscopicum</name>
    <dbReference type="NCBI Taxonomy" id="703497"/>
    <lineage>
        <taxon>Eukaryota</taxon>
        <taxon>Fungi</taxon>
        <taxon>Dikarya</taxon>
        <taxon>Ascomycota</taxon>
        <taxon>Pezizomycotina</taxon>
        <taxon>Dothideomycetes</taxon>
        <taxon>Dothideomycetes incertae sedis</taxon>
        <taxon>Microthyriales</taxon>
        <taxon>Microthyriaceae</taxon>
        <taxon>Microthyrium</taxon>
    </lineage>
</organism>
<accession>A0A6A6U3H2</accession>
<protein>
    <recommendedName>
        <fullName evidence="4">F-box domain-containing protein</fullName>
    </recommendedName>
</protein>
<dbReference type="Gene3D" id="3.80.10.10">
    <property type="entry name" value="Ribonuclease Inhibitor"/>
    <property type="match status" value="1"/>
</dbReference>
<gene>
    <name evidence="2" type="ORF">BT63DRAFT_428626</name>
</gene>
<dbReference type="OrthoDB" id="3210378at2759"/>
<proteinExistence type="predicted"/>